<dbReference type="OrthoDB" id="656806at2759"/>
<evidence type="ECO:0000256" key="5">
    <source>
        <dbReference type="ARBA" id="ARBA00022821"/>
    </source>
</evidence>
<comment type="similarity">
    <text evidence="1">Belongs to the disease resistance NB-LRR family.</text>
</comment>
<proteinExistence type="inferred from homology"/>
<organism evidence="13 14">
    <name type="scientific">Miscanthus lutarioriparius</name>
    <dbReference type="NCBI Taxonomy" id="422564"/>
    <lineage>
        <taxon>Eukaryota</taxon>
        <taxon>Viridiplantae</taxon>
        <taxon>Streptophyta</taxon>
        <taxon>Embryophyta</taxon>
        <taxon>Tracheophyta</taxon>
        <taxon>Spermatophyta</taxon>
        <taxon>Magnoliopsida</taxon>
        <taxon>Liliopsida</taxon>
        <taxon>Poales</taxon>
        <taxon>Poaceae</taxon>
        <taxon>PACMAD clade</taxon>
        <taxon>Panicoideae</taxon>
        <taxon>Andropogonodae</taxon>
        <taxon>Andropogoneae</taxon>
        <taxon>Saccharinae</taxon>
        <taxon>Miscanthus</taxon>
    </lineage>
</organism>
<dbReference type="InterPro" id="IPR058922">
    <property type="entry name" value="WHD_DRP"/>
</dbReference>
<evidence type="ECO:0000259" key="9">
    <source>
        <dbReference type="Pfam" id="PF00931"/>
    </source>
</evidence>
<evidence type="ECO:0000256" key="6">
    <source>
        <dbReference type="ARBA" id="ARBA00023054"/>
    </source>
</evidence>
<sequence>MVAQMMSSSLGAMGPLLSNLQTLMVSPEHQLPNPLMEEIELLKQDLETINTCLINLSRSESPNRMAMHWMNEVRDLSYDMQDYIDSMMHPNKMSDYQMNQNILSVVKKFRSLVKQASERHESYELWRWASNPSYSMVSNGQDPVLTLNGKAKQLVGIGESTDKLIKLLNTDSNDAGAQGHLKVVSILGPAGVGKSTLAKEVYREIGARFECLAFVRVSRMPDTRRLLRSIISQVQCHQRPLYGRSVQVLIANLREHLQQKRYFIVIDDLWERTSWNIVKSAFPEDTNCSRILITTGIEKVALECCKSIRVLSSQATESEIYSNNHVRAQVGIYKVEPLSTEDSTELFFNEVFGSNHEHSNSSKEYSDEIIKMCGGLPLSIIMVANIFASQPDNAELWHHVKKYLKTSLENNFSTENMMREIVILSYNNLSHHLKTCLLHLNMYPEGCTFMKADLVKQWWAEGFVSAIAGKDINEVAECYFDELVGRGLIQPNHVSFSDEVIFYTVHSTVFEIIRNKSIEENFITVVDYSETITKLSAKVRRLYLSFSNAKYATKPKDITLSTVRSLTFYGPVQCLPSIREFKLLRVLILEFLVDRKDIDLSGIYRLFQLRYVRITTDDDNIVYLPPSMKGLKYLETLEVYARVKSIPSDIVHLPKLLHLRLQGEIKPPASVVHMKSVRTLQSFDLSSNSEDNIRQLGEMMDLQDLHLTCSTETSDLLEKNLIALASSLGKHGQLKSLVLEPGALRTSICLDCSSRVSSPPVSLQRLELLPPLCIFSRLPEWIGQLRKLCILRIVVMELTRDDVNRISGLPELTVLSLYVIQPIAESIIFSRAEFPVLKHFKLRCGILRLEFQAETMPKLRSLNLAFNAHSGEQYGDMIAGIENLLDLQGIIVQIGTAPDAEESDRMAAESVFKDAISRHSKPPSFSIRRADPVEEEIPQFSSPPVCFSCPETLDRLTTANVISEVNEIHVAHDNELKATSDQVSLTDQPVVTSTYPRRTPPVASEPSRGRGQSVSGTTEPLGGYFVGRPANYEDKQQDAADALNKKSAPAGYYSGPPAAPHDKHKAPPSESEPVDGQVMVSVPGGYYSGGPSKLGAGGQGSSAAPKESGFFASWKLPPQRHLLPALLSTPTSHFHLSKKQRPAAEAVLHRLPPLRSSSHSLRRRLPETRHGRRLGQSCRWPLGLEYDPQQVQAVPAPPLEAAQPQPQQDVGDQVANHTHVHGVPGYYKGRLSNTNTAVAPLSATAAVAPPPPAPAVEPERKLSWIDKCKCGAQLIGLVSKQDKSFGQRFYKCPLINHFYMWEDQYVEYLIGKSKLPRCFSKIGRGSPSLGLTQAMDPRMSSQELIQAMESLKESIGGCTTLLESTTASMKDAHAALKKIVDANQSIGSNIDKIGDRLLVLGLATMFIVVLLLLVVLVK</sequence>
<keyword evidence="8" id="KW-0812">Transmembrane</keyword>
<comment type="caution">
    <text evidence="13">The sequence shown here is derived from an EMBL/GenBank/DDBJ whole genome shotgun (WGS) entry which is preliminary data.</text>
</comment>
<keyword evidence="2" id="KW-0433">Leucine-rich repeat</keyword>
<dbReference type="Pfam" id="PF00931">
    <property type="entry name" value="NB-ARC"/>
    <property type="match status" value="1"/>
</dbReference>
<reference evidence="13" key="1">
    <citation type="submission" date="2020-10" db="EMBL/GenBank/DDBJ databases">
        <authorList>
            <person name="Han B."/>
            <person name="Lu T."/>
            <person name="Zhao Q."/>
            <person name="Huang X."/>
            <person name="Zhao Y."/>
        </authorList>
    </citation>
    <scope>NUCLEOTIDE SEQUENCE</scope>
</reference>
<dbReference type="InterPro" id="IPR027417">
    <property type="entry name" value="P-loop_NTPase"/>
</dbReference>
<dbReference type="PANTHER" id="PTHR23155">
    <property type="entry name" value="DISEASE RESISTANCE PROTEIN RP"/>
    <property type="match status" value="1"/>
</dbReference>
<protein>
    <submittedName>
        <fullName evidence="13">Uncharacterized protein</fullName>
    </submittedName>
</protein>
<dbReference type="GO" id="GO:0042742">
    <property type="term" value="P:defense response to bacterium"/>
    <property type="evidence" value="ECO:0007669"/>
    <property type="project" value="UniProtKB-ARBA"/>
</dbReference>
<dbReference type="InterPro" id="IPR041118">
    <property type="entry name" value="Rx_N"/>
</dbReference>
<dbReference type="InterPro" id="IPR042197">
    <property type="entry name" value="Apaf_helical"/>
</dbReference>
<keyword evidence="14" id="KW-1185">Reference proteome</keyword>
<feature type="region of interest" description="Disordered" evidence="7">
    <location>
        <begin position="1047"/>
        <end position="1085"/>
    </location>
</feature>
<dbReference type="GO" id="GO:0009626">
    <property type="term" value="P:plant-type hypersensitive response"/>
    <property type="evidence" value="ECO:0007669"/>
    <property type="project" value="UniProtKB-ARBA"/>
</dbReference>
<dbReference type="EMBL" id="CAJGYO010000010">
    <property type="protein sequence ID" value="CAD6257486.1"/>
    <property type="molecule type" value="Genomic_DNA"/>
</dbReference>
<gene>
    <name evidence="13" type="ORF">NCGR_LOCUS40971</name>
</gene>
<dbReference type="Pfam" id="PF18052">
    <property type="entry name" value="Rx_N"/>
    <property type="match status" value="1"/>
</dbReference>
<feature type="domain" description="Disease resistance N-terminal" evidence="10">
    <location>
        <begin position="12"/>
        <end position="90"/>
    </location>
</feature>
<dbReference type="GO" id="GO:0043531">
    <property type="term" value="F:ADP binding"/>
    <property type="evidence" value="ECO:0007669"/>
    <property type="project" value="InterPro"/>
</dbReference>
<evidence type="ECO:0000256" key="7">
    <source>
        <dbReference type="SAM" id="MobiDB-lite"/>
    </source>
</evidence>
<feature type="region of interest" description="Disordered" evidence="7">
    <location>
        <begin position="979"/>
        <end position="1029"/>
    </location>
</feature>
<evidence type="ECO:0000259" key="11">
    <source>
        <dbReference type="Pfam" id="PF23559"/>
    </source>
</evidence>
<evidence type="ECO:0000256" key="3">
    <source>
        <dbReference type="ARBA" id="ARBA00022737"/>
    </source>
</evidence>
<keyword evidence="5" id="KW-0611">Plant defense</keyword>
<evidence type="ECO:0000259" key="10">
    <source>
        <dbReference type="Pfam" id="PF18052"/>
    </source>
</evidence>
<evidence type="ECO:0000256" key="4">
    <source>
        <dbReference type="ARBA" id="ARBA00022741"/>
    </source>
</evidence>
<dbReference type="Gene3D" id="3.40.50.300">
    <property type="entry name" value="P-loop containing nucleotide triphosphate hydrolases"/>
    <property type="match status" value="1"/>
</dbReference>
<dbReference type="InterPro" id="IPR036388">
    <property type="entry name" value="WH-like_DNA-bd_sf"/>
</dbReference>
<feature type="compositionally biased region" description="Low complexity" evidence="7">
    <location>
        <begin position="1047"/>
        <end position="1056"/>
    </location>
</feature>
<dbReference type="SUPFAM" id="SSF52047">
    <property type="entry name" value="RNI-like"/>
    <property type="match status" value="1"/>
</dbReference>
<evidence type="ECO:0000256" key="2">
    <source>
        <dbReference type="ARBA" id="ARBA00022614"/>
    </source>
</evidence>
<dbReference type="Gene3D" id="1.10.10.10">
    <property type="entry name" value="Winged helix-like DNA-binding domain superfamily/Winged helix DNA-binding domain"/>
    <property type="match status" value="1"/>
</dbReference>
<feature type="transmembrane region" description="Helical" evidence="8">
    <location>
        <begin position="1397"/>
        <end position="1417"/>
    </location>
</feature>
<dbReference type="SUPFAM" id="SSF52540">
    <property type="entry name" value="P-loop containing nucleoside triphosphate hydrolases"/>
    <property type="match status" value="1"/>
</dbReference>
<dbReference type="Pfam" id="PF23598">
    <property type="entry name" value="LRR_14"/>
    <property type="match status" value="1"/>
</dbReference>
<dbReference type="InterPro" id="IPR002182">
    <property type="entry name" value="NB-ARC"/>
</dbReference>
<dbReference type="FunFam" id="1.10.10.10:FF:000322">
    <property type="entry name" value="Probable disease resistance protein At1g63360"/>
    <property type="match status" value="1"/>
</dbReference>
<accession>A0A811Q9Z4</accession>
<dbReference type="Pfam" id="PF23559">
    <property type="entry name" value="WHD_DRP"/>
    <property type="match status" value="1"/>
</dbReference>
<keyword evidence="3" id="KW-0677">Repeat</keyword>
<dbReference type="PANTHER" id="PTHR23155:SF1198">
    <property type="entry name" value="DISEASE RESISTANCE PROTEIN RGA5"/>
    <property type="match status" value="1"/>
</dbReference>
<dbReference type="Gene3D" id="1.20.5.4130">
    <property type="match status" value="1"/>
</dbReference>
<evidence type="ECO:0000256" key="1">
    <source>
        <dbReference type="ARBA" id="ARBA00008894"/>
    </source>
</evidence>
<feature type="domain" description="Disease resistance protein winged helix" evidence="11">
    <location>
        <begin position="442"/>
        <end position="513"/>
    </location>
</feature>
<evidence type="ECO:0000313" key="13">
    <source>
        <dbReference type="EMBL" id="CAD6257486.1"/>
    </source>
</evidence>
<feature type="compositionally biased region" description="Polar residues" evidence="7">
    <location>
        <begin position="979"/>
        <end position="996"/>
    </location>
</feature>
<evidence type="ECO:0000256" key="8">
    <source>
        <dbReference type="SAM" id="Phobius"/>
    </source>
</evidence>
<keyword evidence="6" id="KW-0175">Coiled coil</keyword>
<evidence type="ECO:0000259" key="12">
    <source>
        <dbReference type="Pfam" id="PF23598"/>
    </source>
</evidence>
<dbReference type="GO" id="GO:0002758">
    <property type="term" value="P:innate immune response-activating signaling pathway"/>
    <property type="evidence" value="ECO:0007669"/>
    <property type="project" value="UniProtKB-ARBA"/>
</dbReference>
<keyword evidence="8" id="KW-0472">Membrane</keyword>
<dbReference type="PRINTS" id="PR00364">
    <property type="entry name" value="DISEASERSIST"/>
</dbReference>
<dbReference type="Gene3D" id="3.80.10.10">
    <property type="entry name" value="Ribonuclease Inhibitor"/>
    <property type="match status" value="2"/>
</dbReference>
<dbReference type="InterPro" id="IPR055414">
    <property type="entry name" value="LRR_R13L4/SHOC2-like"/>
</dbReference>
<feature type="domain" description="NB-ARC" evidence="9">
    <location>
        <begin position="179"/>
        <end position="303"/>
    </location>
</feature>
<name>A0A811Q9Z4_9POAL</name>
<dbReference type="InterPro" id="IPR044974">
    <property type="entry name" value="Disease_R_plants"/>
</dbReference>
<keyword evidence="4" id="KW-0547">Nucleotide-binding</keyword>
<keyword evidence="8" id="KW-1133">Transmembrane helix</keyword>
<dbReference type="Proteomes" id="UP000604825">
    <property type="component" value="Unassembled WGS sequence"/>
</dbReference>
<evidence type="ECO:0000313" key="14">
    <source>
        <dbReference type="Proteomes" id="UP000604825"/>
    </source>
</evidence>
<dbReference type="InterPro" id="IPR032675">
    <property type="entry name" value="LRR_dom_sf"/>
</dbReference>
<feature type="domain" description="Disease resistance R13L4/SHOC-2-like LRR" evidence="12">
    <location>
        <begin position="563"/>
        <end position="924"/>
    </location>
</feature>
<dbReference type="Gene3D" id="1.10.8.430">
    <property type="entry name" value="Helical domain of apoptotic protease-activating factors"/>
    <property type="match status" value="1"/>
</dbReference>